<dbReference type="OrthoDB" id="4186712at2759"/>
<feature type="region of interest" description="Disordered" evidence="1">
    <location>
        <begin position="1"/>
        <end position="38"/>
    </location>
</feature>
<accession>A0A0H1BBM2</accession>
<feature type="compositionally biased region" description="Basic residues" evidence="1">
    <location>
        <begin position="1"/>
        <end position="12"/>
    </location>
</feature>
<reference evidence="3" key="1">
    <citation type="journal article" date="2015" name="PLoS Genet.">
        <title>The dynamic genome and transcriptome of the human fungal pathogen Blastomyces and close relative Emmonsia.</title>
        <authorList>
            <person name="Munoz J.F."/>
            <person name="Gauthier G.M."/>
            <person name="Desjardins C.A."/>
            <person name="Gallo J.E."/>
            <person name="Holder J."/>
            <person name="Sullivan T.D."/>
            <person name="Marty A.J."/>
            <person name="Carmen J.C."/>
            <person name="Chen Z."/>
            <person name="Ding L."/>
            <person name="Gujja S."/>
            <person name="Magrini V."/>
            <person name="Misas E."/>
            <person name="Mitreva M."/>
            <person name="Priest M."/>
            <person name="Saif S."/>
            <person name="Whiston E.A."/>
            <person name="Young S."/>
            <person name="Zeng Q."/>
            <person name="Goldman W.E."/>
            <person name="Mardis E.R."/>
            <person name="Taylor J.W."/>
            <person name="McEwen J.G."/>
            <person name="Clay O.K."/>
            <person name="Klein B.S."/>
            <person name="Cuomo C.A."/>
        </authorList>
    </citation>
    <scope>NUCLEOTIDE SEQUENCE [LARGE SCALE GENOMIC DNA]</scope>
    <source>
        <strain evidence="3">UAMH 139</strain>
    </source>
</reference>
<dbReference type="EMBL" id="LDEV01002583">
    <property type="protein sequence ID" value="KLJ08513.1"/>
    <property type="molecule type" value="Genomic_DNA"/>
</dbReference>
<name>A0A0H1BBM2_9EURO</name>
<proteinExistence type="predicted"/>
<protein>
    <submittedName>
        <fullName evidence="2">Uncharacterized protein</fullName>
    </submittedName>
</protein>
<keyword evidence="3" id="KW-1185">Reference proteome</keyword>
<dbReference type="AlphaFoldDB" id="A0A0H1BBM2"/>
<evidence type="ECO:0000313" key="3">
    <source>
        <dbReference type="Proteomes" id="UP000053573"/>
    </source>
</evidence>
<evidence type="ECO:0000256" key="1">
    <source>
        <dbReference type="SAM" id="MobiDB-lite"/>
    </source>
</evidence>
<organism evidence="2 3">
    <name type="scientific">Blastomyces silverae</name>
    <dbReference type="NCBI Taxonomy" id="2060906"/>
    <lineage>
        <taxon>Eukaryota</taxon>
        <taxon>Fungi</taxon>
        <taxon>Dikarya</taxon>
        <taxon>Ascomycota</taxon>
        <taxon>Pezizomycotina</taxon>
        <taxon>Eurotiomycetes</taxon>
        <taxon>Eurotiomycetidae</taxon>
        <taxon>Onygenales</taxon>
        <taxon>Ajellomycetaceae</taxon>
        <taxon>Blastomyces</taxon>
    </lineage>
</organism>
<comment type="caution">
    <text evidence="2">The sequence shown here is derived from an EMBL/GenBank/DDBJ whole genome shotgun (WGS) entry which is preliminary data.</text>
</comment>
<sequence>MTQRRRSRRLRTHTAGPKTVIRTKRSADSSPHDSQTPSKYLRITRSVSRYSVQQTVECGLAINDRTAGEEGWSELVDECEWKEYDELITSPTSEEKELGNRAMIKLDCELSRTVVCECLPRKPNPAPRPSRLTETEPGTSCPADGAILCRTAWLKSPGYPFNAQRTWGGITEQPARSRRQQCPGGEKRLYFLKMACETQGARRLRLGRQHLRE</sequence>
<evidence type="ECO:0000313" key="2">
    <source>
        <dbReference type="EMBL" id="KLJ08513.1"/>
    </source>
</evidence>
<gene>
    <name evidence="2" type="ORF">EMPG_16056</name>
</gene>
<dbReference type="Proteomes" id="UP000053573">
    <property type="component" value="Unassembled WGS sequence"/>
</dbReference>